<dbReference type="Proteomes" id="UP000244904">
    <property type="component" value="Unassembled WGS sequence"/>
</dbReference>
<reference evidence="3" key="1">
    <citation type="submission" date="2018-03" db="EMBL/GenBank/DDBJ databases">
        <authorList>
            <person name="Rodrigo-Torres L."/>
            <person name="Arahal R. D."/>
            <person name="Lucena T."/>
        </authorList>
    </citation>
    <scope>NUCLEOTIDE SEQUENCE [LARGE SCALE GENOMIC DNA]</scope>
    <source>
        <strain evidence="3">CECT 8871</strain>
    </source>
</reference>
<protein>
    <recommendedName>
        <fullName evidence="1">Methyltransferase FkbM domain-containing protein</fullName>
    </recommendedName>
</protein>
<dbReference type="InterPro" id="IPR006342">
    <property type="entry name" value="FkbM_mtfrase"/>
</dbReference>
<sequence length="295" mass="31868">MSDQGSHIAQYLAEGLGPLRPMAIADVGANPIEAPKYLPLAEAGLAQVWGFEPNDDARAALNAQRPDWLTVSDKAIGLPGPAMFHAYKASEMSSVYPLSRAALGYLGHFLRHLGTETKIAMTLHALDEVAEVPPLDLLQVDTQGADRDVIAGARGKLANAVAVIVEMRFYGLYEGEPSLGELDAELRSQGFVLHKFLSQKARFLNNSQRDRLNVRAAGSQLIDGDAVYIRSLEDRAAWSDGQLAHLALIASLVLGSHDLCLLCLDELAHRGGPDLAAGYVDRLPARLKRMQEAAE</sequence>
<dbReference type="InterPro" id="IPR053188">
    <property type="entry name" value="FkbM_Methyltransferase"/>
</dbReference>
<feature type="domain" description="Methyltransferase FkbM" evidence="1">
    <location>
        <begin position="26"/>
        <end position="192"/>
    </location>
</feature>
<dbReference type="RefSeq" id="WP_108886542.1">
    <property type="nucleotide sequence ID" value="NZ_OMOJ01000005.1"/>
</dbReference>
<dbReference type="EMBL" id="OMOJ01000005">
    <property type="protein sequence ID" value="SPF80674.1"/>
    <property type="molecule type" value="Genomic_DNA"/>
</dbReference>
<evidence type="ECO:0000313" key="2">
    <source>
        <dbReference type="EMBL" id="SPF80674.1"/>
    </source>
</evidence>
<accession>A0A2R8AXS1</accession>
<gene>
    <name evidence="2" type="ORF">PRI8871_02485</name>
</gene>
<proteinExistence type="predicted"/>
<dbReference type="AlphaFoldDB" id="A0A2R8AXS1"/>
<name>A0A2R8AXS1_9RHOB</name>
<dbReference type="Pfam" id="PF05050">
    <property type="entry name" value="Methyltransf_21"/>
    <property type="match status" value="1"/>
</dbReference>
<dbReference type="PANTHER" id="PTHR36973">
    <property type="entry name" value="SLL1456 PROTEIN-RELATED"/>
    <property type="match status" value="1"/>
</dbReference>
<organism evidence="2 3">
    <name type="scientific">Pseudoprimorskyibacter insulae</name>
    <dbReference type="NCBI Taxonomy" id="1695997"/>
    <lineage>
        <taxon>Bacteria</taxon>
        <taxon>Pseudomonadati</taxon>
        <taxon>Pseudomonadota</taxon>
        <taxon>Alphaproteobacteria</taxon>
        <taxon>Rhodobacterales</taxon>
        <taxon>Paracoccaceae</taxon>
        <taxon>Pseudoprimorskyibacter</taxon>
    </lineage>
</organism>
<keyword evidence="3" id="KW-1185">Reference proteome</keyword>
<dbReference type="Gene3D" id="3.40.50.150">
    <property type="entry name" value="Vaccinia Virus protein VP39"/>
    <property type="match status" value="1"/>
</dbReference>
<evidence type="ECO:0000259" key="1">
    <source>
        <dbReference type="Pfam" id="PF05050"/>
    </source>
</evidence>
<dbReference type="OrthoDB" id="292760at2"/>
<dbReference type="SUPFAM" id="SSF53335">
    <property type="entry name" value="S-adenosyl-L-methionine-dependent methyltransferases"/>
    <property type="match status" value="1"/>
</dbReference>
<dbReference type="InterPro" id="IPR029063">
    <property type="entry name" value="SAM-dependent_MTases_sf"/>
</dbReference>
<dbReference type="PANTHER" id="PTHR36973:SF4">
    <property type="entry name" value="NODULATION PROTEIN"/>
    <property type="match status" value="1"/>
</dbReference>
<dbReference type="GO" id="GO:0008171">
    <property type="term" value="F:O-methyltransferase activity"/>
    <property type="evidence" value="ECO:0007669"/>
    <property type="project" value="TreeGrafter"/>
</dbReference>
<evidence type="ECO:0000313" key="3">
    <source>
        <dbReference type="Proteomes" id="UP000244904"/>
    </source>
</evidence>